<protein>
    <recommendedName>
        <fullName evidence="3">SMP-30/Gluconolactonase/LRE-like region domain-containing protein</fullName>
    </recommendedName>
</protein>
<dbReference type="PANTHER" id="PTHR31460:SF3">
    <property type="entry name" value="MESOCENTIN"/>
    <property type="match status" value="1"/>
</dbReference>
<evidence type="ECO:0000313" key="1">
    <source>
        <dbReference type="EMBL" id="MDC0678716.1"/>
    </source>
</evidence>
<name>A0ABT5BX66_9BACT</name>
<dbReference type="EMBL" id="JAQNDK010000001">
    <property type="protein sequence ID" value="MDC0678716.1"/>
    <property type="molecule type" value="Genomic_DNA"/>
</dbReference>
<gene>
    <name evidence="1" type="ORF">POL72_13305</name>
</gene>
<organism evidence="1 2">
    <name type="scientific">Sorangium atrum</name>
    <dbReference type="NCBI Taxonomy" id="2995308"/>
    <lineage>
        <taxon>Bacteria</taxon>
        <taxon>Pseudomonadati</taxon>
        <taxon>Myxococcota</taxon>
        <taxon>Polyangia</taxon>
        <taxon>Polyangiales</taxon>
        <taxon>Polyangiaceae</taxon>
        <taxon>Sorangium</taxon>
    </lineage>
</organism>
<sequence>MSIMNRTPSARRTAARSARAGLTARALCAVATIGLTAAGCARTEVVTLERTGQPITVHRPALYPETIEFDSSRGKFLVSSFREGAIYAVDGDGGVSRVVDDPRLCSVLGIAVDVERGRLWAVSSDLGASVKPSAAGPKNVAAVGVYDLATGKAIHYVDLAPLSPGAHLVNGIALDSAGNAYVTDSFSPTIYKVDSQGNAAVFLRDERFAGDGINLNGVVVHPDGYLLVVKKSDGSLFKVPLADPSRFSRVDVAERFVGGDGLTLVGKKDLVVVANQAAGVASNAAFSLSSEDGWSTARLRAVQRLGDVYPTTGVLRDGKLYVIYSKLNELIQSSPEQRERLQVEATIQQIGSAAL</sequence>
<dbReference type="SUPFAM" id="SSF63829">
    <property type="entry name" value="Calcium-dependent phosphotriesterase"/>
    <property type="match status" value="1"/>
</dbReference>
<accession>A0ABT5BX66</accession>
<proteinExistence type="predicted"/>
<dbReference type="InterPro" id="IPR053224">
    <property type="entry name" value="Sensory_adhesion_molecule"/>
</dbReference>
<comment type="caution">
    <text evidence="1">The sequence shown here is derived from an EMBL/GenBank/DDBJ whole genome shotgun (WGS) entry which is preliminary data.</text>
</comment>
<dbReference type="Gene3D" id="2.120.10.30">
    <property type="entry name" value="TolB, C-terminal domain"/>
    <property type="match status" value="1"/>
</dbReference>
<evidence type="ECO:0000313" key="2">
    <source>
        <dbReference type="Proteomes" id="UP001217485"/>
    </source>
</evidence>
<dbReference type="InterPro" id="IPR011042">
    <property type="entry name" value="6-blade_b-propeller_TolB-like"/>
</dbReference>
<keyword evidence="2" id="KW-1185">Reference proteome</keyword>
<reference evidence="1 2" key="1">
    <citation type="submission" date="2023-01" db="EMBL/GenBank/DDBJ databases">
        <title>Minimal conservation of predation-associated metabolite biosynthetic gene clusters underscores biosynthetic potential of Myxococcota including descriptions for ten novel species: Archangium lansinium sp. nov., Myxococcus landrumus sp. nov., Nannocystis bai.</title>
        <authorList>
            <person name="Ahearne A."/>
            <person name="Stevens C."/>
            <person name="Dowd S."/>
        </authorList>
    </citation>
    <scope>NUCLEOTIDE SEQUENCE [LARGE SCALE GENOMIC DNA]</scope>
    <source>
        <strain evidence="1 2">WIWO2</strain>
    </source>
</reference>
<dbReference type="Proteomes" id="UP001217485">
    <property type="component" value="Unassembled WGS sequence"/>
</dbReference>
<dbReference type="RefSeq" id="WP_272095558.1">
    <property type="nucleotide sequence ID" value="NZ_JAQNDK010000001.1"/>
</dbReference>
<dbReference type="PANTHER" id="PTHR31460">
    <property type="match status" value="1"/>
</dbReference>
<evidence type="ECO:0008006" key="3">
    <source>
        <dbReference type="Google" id="ProtNLM"/>
    </source>
</evidence>